<comment type="caution">
    <text evidence="2">The sequence shown here is derived from an EMBL/GenBank/DDBJ whole genome shotgun (WGS) entry which is preliminary data.</text>
</comment>
<evidence type="ECO:0000313" key="2">
    <source>
        <dbReference type="EMBL" id="GJS59666.1"/>
    </source>
</evidence>
<dbReference type="CDD" id="cd09272">
    <property type="entry name" value="RNase_HI_RT_Ty1"/>
    <property type="match status" value="1"/>
</dbReference>
<reference evidence="2" key="2">
    <citation type="submission" date="2022-01" db="EMBL/GenBank/DDBJ databases">
        <authorList>
            <person name="Yamashiro T."/>
            <person name="Shiraishi A."/>
            <person name="Satake H."/>
            <person name="Nakayama K."/>
        </authorList>
    </citation>
    <scope>NUCLEOTIDE SEQUENCE</scope>
</reference>
<sequence length="527" mass="60350">MNPGTISSGLVQNPPSSTPYILPTKNDWDLLFQLMFDKYFNPPPSVVSLVHVIVAPRPTNSIGSPSSTLIDQVAPFAIQLVDDPFLDILTSEPSSQESSSTVQLANPPLEHINKWTKIHPLENVIDLAMIIKLKWIFKVKQDEFGGVLKNKVRLVAKGYRQEEGIDFEELFEPVARIEAICIFIANAANKNTTIYQMDVKMAFLNGELRKVVYVSQPEGFVDPDNPTHVYRLKKALYGLKQAPRAWYDMVSSFLPSQKFSKDAVDPTLFTRKEGKDILMVQIYVDDIIFASTDLSLCDKFADKMSSMFKMSMMGKMSFFLGLQISQSPRGIFINQTKYDLESLKKYGMDTNDLVDMPMVDQIKLDEDLQGKLVDATYYRGMIGSLMYLTSSRPDLVFVVCICARIEAEYIALSGCYAQILWMRSQLTDYGFEFNKVTLYYDNKSAISLCFNNVHHSRSKHIDVRYYFIKEQVENSMVEIYFVRTEYQLADIFTKALPRERFEFLINKLGMKNMSLETLKRLAKENEE</sequence>
<reference evidence="2" key="1">
    <citation type="journal article" date="2022" name="Int. J. Mol. Sci.">
        <title>Draft Genome of Tanacetum Coccineum: Genomic Comparison of Closely Related Tanacetum-Family Plants.</title>
        <authorList>
            <person name="Yamashiro T."/>
            <person name="Shiraishi A."/>
            <person name="Nakayama K."/>
            <person name="Satake H."/>
        </authorList>
    </citation>
    <scope>NUCLEOTIDE SEQUENCE</scope>
</reference>
<proteinExistence type="predicted"/>
<dbReference type="Pfam" id="PF07727">
    <property type="entry name" value="RVT_2"/>
    <property type="match status" value="1"/>
</dbReference>
<gene>
    <name evidence="2" type="ORF">Tco_0654450</name>
</gene>
<dbReference type="InterPro" id="IPR013103">
    <property type="entry name" value="RVT_2"/>
</dbReference>
<dbReference type="InterPro" id="IPR043502">
    <property type="entry name" value="DNA/RNA_pol_sf"/>
</dbReference>
<name>A0ABQ4X389_9ASTR</name>
<dbReference type="Proteomes" id="UP001151760">
    <property type="component" value="Unassembled WGS sequence"/>
</dbReference>
<feature type="domain" description="Reverse transcriptase Ty1/copia-type" evidence="1">
    <location>
        <begin position="131"/>
        <end position="359"/>
    </location>
</feature>
<organism evidence="2 3">
    <name type="scientific">Tanacetum coccineum</name>
    <dbReference type="NCBI Taxonomy" id="301880"/>
    <lineage>
        <taxon>Eukaryota</taxon>
        <taxon>Viridiplantae</taxon>
        <taxon>Streptophyta</taxon>
        <taxon>Embryophyta</taxon>
        <taxon>Tracheophyta</taxon>
        <taxon>Spermatophyta</taxon>
        <taxon>Magnoliopsida</taxon>
        <taxon>eudicotyledons</taxon>
        <taxon>Gunneridae</taxon>
        <taxon>Pentapetalae</taxon>
        <taxon>asterids</taxon>
        <taxon>campanulids</taxon>
        <taxon>Asterales</taxon>
        <taxon>Asteraceae</taxon>
        <taxon>Asteroideae</taxon>
        <taxon>Anthemideae</taxon>
        <taxon>Anthemidinae</taxon>
        <taxon>Tanacetum</taxon>
    </lineage>
</organism>
<dbReference type="EMBL" id="BQNB010009165">
    <property type="protein sequence ID" value="GJS59666.1"/>
    <property type="molecule type" value="Genomic_DNA"/>
</dbReference>
<dbReference type="SUPFAM" id="SSF56672">
    <property type="entry name" value="DNA/RNA polymerases"/>
    <property type="match status" value="1"/>
</dbReference>
<keyword evidence="3" id="KW-1185">Reference proteome</keyword>
<dbReference type="PANTHER" id="PTHR11439:SF483">
    <property type="entry name" value="PEPTIDE SYNTHASE GLIP-LIKE, PUTATIVE (AFU_ORTHOLOGUE AFUA_3G12920)-RELATED"/>
    <property type="match status" value="1"/>
</dbReference>
<protein>
    <submittedName>
        <fullName evidence="2">Retrovirus-related pol polyprotein from transposon TNT 1-94</fullName>
    </submittedName>
</protein>
<dbReference type="PANTHER" id="PTHR11439">
    <property type="entry name" value="GAG-POL-RELATED RETROTRANSPOSON"/>
    <property type="match status" value="1"/>
</dbReference>
<evidence type="ECO:0000313" key="3">
    <source>
        <dbReference type="Proteomes" id="UP001151760"/>
    </source>
</evidence>
<accession>A0ABQ4X389</accession>
<evidence type="ECO:0000259" key="1">
    <source>
        <dbReference type="Pfam" id="PF07727"/>
    </source>
</evidence>